<dbReference type="Proteomes" id="UP000245974">
    <property type="component" value="Unassembled WGS sequence"/>
</dbReference>
<reference evidence="2" key="1">
    <citation type="submission" date="2018-03" db="EMBL/GenBank/DDBJ databases">
        <authorList>
            <person name="Blom J."/>
        </authorList>
    </citation>
    <scope>NUCLEOTIDE SEQUENCE [LARGE SCALE GENOMIC DNA]</scope>
    <source>
        <strain evidence="2">KPC-SM-21</strain>
    </source>
</reference>
<dbReference type="RefSeq" id="WP_121973213.1">
    <property type="nucleotide sequence ID" value="NZ_OOGT01000025.1"/>
</dbReference>
<evidence type="ECO:0000313" key="2">
    <source>
        <dbReference type="Proteomes" id="UP000245974"/>
    </source>
</evidence>
<evidence type="ECO:0008006" key="3">
    <source>
        <dbReference type="Google" id="ProtNLM"/>
    </source>
</evidence>
<dbReference type="Pfam" id="PF10982">
    <property type="entry name" value="DUF2789"/>
    <property type="match status" value="1"/>
</dbReference>
<gene>
    <name evidence="1" type="ORF">KPC_0873</name>
</gene>
<dbReference type="Gene3D" id="1.10.10.1130">
    <property type="entry name" value="Uncharacterised protein PF10982, DUF2789"/>
    <property type="match status" value="1"/>
</dbReference>
<dbReference type="InterPro" id="IPR021250">
    <property type="entry name" value="DUF2789"/>
</dbReference>
<dbReference type="AlphaFoldDB" id="A0A2U3MWD7"/>
<proteinExistence type="predicted"/>
<accession>A0A2U3MWD7</accession>
<dbReference type="OrthoDB" id="5828847at2"/>
<sequence length="80" mass="9371">MFDEQPTLTLLFEQLGLASDEASILEFVKSHQLSRDTMLHEAEFWTDSQREFITSHWQKDDEWSLVVDELGTLLNQDAEK</sequence>
<dbReference type="InParanoid" id="A0A2U3MWD7"/>
<evidence type="ECO:0000313" key="1">
    <source>
        <dbReference type="EMBL" id="SPL69695.1"/>
    </source>
</evidence>
<dbReference type="InterPro" id="IPR038086">
    <property type="entry name" value="DUF2789_sf"/>
</dbReference>
<organism evidence="1 2">
    <name type="scientific">Acinetobacter stercoris</name>
    <dbReference type="NCBI Taxonomy" id="2126983"/>
    <lineage>
        <taxon>Bacteria</taxon>
        <taxon>Pseudomonadati</taxon>
        <taxon>Pseudomonadota</taxon>
        <taxon>Gammaproteobacteria</taxon>
        <taxon>Moraxellales</taxon>
        <taxon>Moraxellaceae</taxon>
        <taxon>Acinetobacter</taxon>
    </lineage>
</organism>
<dbReference type="EMBL" id="OOGT01000025">
    <property type="protein sequence ID" value="SPL69695.1"/>
    <property type="molecule type" value="Genomic_DNA"/>
</dbReference>
<keyword evidence="2" id="KW-1185">Reference proteome</keyword>
<name>A0A2U3MWD7_9GAMM</name>
<protein>
    <recommendedName>
        <fullName evidence="3">DUF2789 domain-containing protein</fullName>
    </recommendedName>
</protein>